<dbReference type="PANTHER" id="PTHR42733">
    <property type="entry name" value="DJ-1 PROTEIN"/>
    <property type="match status" value="1"/>
</dbReference>
<keyword evidence="3" id="KW-0378">Hydrolase</keyword>
<dbReference type="Pfam" id="PF01965">
    <property type="entry name" value="DJ-1_PfpI"/>
    <property type="match status" value="1"/>
</dbReference>
<dbReference type="CDD" id="cd03134">
    <property type="entry name" value="GATase1_PfpI_like"/>
    <property type="match status" value="1"/>
</dbReference>
<dbReference type="AlphaFoldDB" id="A0A7Z0D811"/>
<dbReference type="InterPro" id="IPR002818">
    <property type="entry name" value="DJ-1/PfpI"/>
</dbReference>
<dbReference type="PANTHER" id="PTHR42733:SF12">
    <property type="entry name" value="PROTEINASE"/>
    <property type="match status" value="1"/>
</dbReference>
<dbReference type="EC" id="3.2.-.-" evidence="3"/>
<keyword evidence="3" id="KW-0326">Glycosidase</keyword>
<dbReference type="GO" id="GO:0008233">
    <property type="term" value="F:peptidase activity"/>
    <property type="evidence" value="ECO:0007669"/>
    <property type="project" value="UniProtKB-KW"/>
</dbReference>
<dbReference type="PROSITE" id="PS51276">
    <property type="entry name" value="PEPTIDASE_C56_PFPI"/>
    <property type="match status" value="1"/>
</dbReference>
<dbReference type="GO" id="GO:0016798">
    <property type="term" value="F:hydrolase activity, acting on glycosyl bonds"/>
    <property type="evidence" value="ECO:0007669"/>
    <property type="project" value="UniProtKB-KW"/>
</dbReference>
<name>A0A7Z0D811_9ACTN</name>
<keyword evidence="4" id="KW-1185">Reference proteome</keyword>
<evidence type="ECO:0000313" key="3">
    <source>
        <dbReference type="EMBL" id="NYI70592.1"/>
    </source>
</evidence>
<feature type="domain" description="DJ-1/PfpI" evidence="2">
    <location>
        <begin position="10"/>
        <end position="181"/>
    </location>
</feature>
<dbReference type="EMBL" id="JACBZS010000001">
    <property type="protein sequence ID" value="NYI70592.1"/>
    <property type="molecule type" value="Genomic_DNA"/>
</dbReference>
<comment type="similarity">
    <text evidence="1">Belongs to the peptidase C56 family.</text>
</comment>
<organism evidence="3 4">
    <name type="scientific">Naumannella cuiyingiana</name>
    <dbReference type="NCBI Taxonomy" id="1347891"/>
    <lineage>
        <taxon>Bacteria</taxon>
        <taxon>Bacillati</taxon>
        <taxon>Actinomycetota</taxon>
        <taxon>Actinomycetes</taxon>
        <taxon>Propionibacteriales</taxon>
        <taxon>Propionibacteriaceae</taxon>
        <taxon>Naumannella</taxon>
    </lineage>
</organism>
<evidence type="ECO:0000256" key="1">
    <source>
        <dbReference type="ARBA" id="ARBA00008542"/>
    </source>
</evidence>
<dbReference type="Gene3D" id="3.40.50.880">
    <property type="match status" value="1"/>
</dbReference>
<evidence type="ECO:0000259" key="2">
    <source>
        <dbReference type="Pfam" id="PF01965"/>
    </source>
</evidence>
<proteinExistence type="inferred from homology"/>
<gene>
    <name evidence="3" type="ORF">GGQ54_001152</name>
</gene>
<evidence type="ECO:0000313" key="4">
    <source>
        <dbReference type="Proteomes" id="UP000527616"/>
    </source>
</evidence>
<dbReference type="InterPro" id="IPR006286">
    <property type="entry name" value="C56_PfpI-like"/>
</dbReference>
<keyword evidence="3" id="KW-0645">Protease</keyword>
<dbReference type="SUPFAM" id="SSF52317">
    <property type="entry name" value="Class I glutamine amidotransferase-like"/>
    <property type="match status" value="1"/>
</dbReference>
<accession>A0A7Z0D811</accession>
<dbReference type="Proteomes" id="UP000527616">
    <property type="component" value="Unassembled WGS sequence"/>
</dbReference>
<dbReference type="InterPro" id="IPR029062">
    <property type="entry name" value="Class_I_gatase-like"/>
</dbReference>
<dbReference type="GO" id="GO:0006508">
    <property type="term" value="P:proteolysis"/>
    <property type="evidence" value="ECO:0007669"/>
    <property type="project" value="UniProtKB-KW"/>
</dbReference>
<comment type="caution">
    <text evidence="3">The sequence shown here is derived from an EMBL/GenBank/DDBJ whole genome shotgun (WGS) entry which is preliminary data.</text>
</comment>
<sequence>MTTATLDGRTIAFLVSGKGIEQPELTGPWQAIKDAGGKPVLLSPDGGKASTVNNDLDPAEDYPVDGTIADADPGEYDGVIIPGGTVNADTLRTDDDARNFVRAAAQAGRPIAAICHGPWLLVDAGLVEGRTLTSYPSLQTDIRNAGGTWVDEQVKIDDSAAPLITSRNPDDIPAFVDATIKQFAGDRG</sequence>
<reference evidence="3 4" key="1">
    <citation type="submission" date="2020-07" db="EMBL/GenBank/DDBJ databases">
        <title>Sequencing the genomes of 1000 actinobacteria strains.</title>
        <authorList>
            <person name="Klenk H.-P."/>
        </authorList>
    </citation>
    <scope>NUCLEOTIDE SEQUENCE [LARGE SCALE GENOMIC DNA]</scope>
    <source>
        <strain evidence="3 4">DSM 103164</strain>
    </source>
</reference>
<dbReference type="RefSeq" id="WP_179444534.1">
    <property type="nucleotide sequence ID" value="NZ_JACBZS010000001.1"/>
</dbReference>
<protein>
    <submittedName>
        <fullName evidence="3">Protease I</fullName>
        <ecNumber evidence="3">3.2.-.-</ecNumber>
    </submittedName>
</protein>
<dbReference type="NCBIfam" id="TIGR01382">
    <property type="entry name" value="PfpI"/>
    <property type="match status" value="1"/>
</dbReference>